<keyword evidence="4" id="KW-1185">Reference proteome</keyword>
<dbReference type="EMBL" id="VYZN01000001">
    <property type="protein sequence ID" value="KAE9545154.1"/>
    <property type="molecule type" value="Genomic_DNA"/>
</dbReference>
<comment type="caution">
    <text evidence="3">The sequence shown here is derived from an EMBL/GenBank/DDBJ whole genome shotgun (WGS) entry which is preliminary data.</text>
</comment>
<dbReference type="PANTHER" id="PTHR10857">
    <property type="entry name" value="COPINE"/>
    <property type="match status" value="1"/>
</dbReference>
<evidence type="ECO:0000313" key="4">
    <source>
        <dbReference type="Proteomes" id="UP000475862"/>
    </source>
</evidence>
<dbReference type="AlphaFoldDB" id="A0A6G0U7V1"/>
<dbReference type="OrthoDB" id="6620344at2759"/>
<dbReference type="InterPro" id="IPR045052">
    <property type="entry name" value="Copine"/>
</dbReference>
<accession>A0A6G0U7V1</accession>
<protein>
    <recommendedName>
        <fullName evidence="2">Copine C-terminal domain-containing protein</fullName>
    </recommendedName>
</protein>
<evidence type="ECO:0000256" key="1">
    <source>
        <dbReference type="SAM" id="Phobius"/>
    </source>
</evidence>
<dbReference type="GO" id="GO:0071277">
    <property type="term" value="P:cellular response to calcium ion"/>
    <property type="evidence" value="ECO:0007669"/>
    <property type="project" value="TreeGrafter"/>
</dbReference>
<gene>
    <name evidence="3" type="ORF">AGLY_000697</name>
</gene>
<keyword evidence="1" id="KW-0812">Transmembrane</keyword>
<dbReference type="InterPro" id="IPR010734">
    <property type="entry name" value="Copine_C"/>
</dbReference>
<feature type="transmembrane region" description="Helical" evidence="1">
    <location>
        <begin position="134"/>
        <end position="157"/>
    </location>
</feature>
<name>A0A6G0U7V1_APHGL</name>
<keyword evidence="1" id="KW-0472">Membrane</keyword>
<dbReference type="Proteomes" id="UP000475862">
    <property type="component" value="Unassembled WGS sequence"/>
</dbReference>
<evidence type="ECO:0000313" key="3">
    <source>
        <dbReference type="EMBL" id="KAE9545154.1"/>
    </source>
</evidence>
<dbReference type="GO" id="GO:0005886">
    <property type="term" value="C:plasma membrane"/>
    <property type="evidence" value="ECO:0007669"/>
    <property type="project" value="TreeGrafter"/>
</dbReference>
<proteinExistence type="predicted"/>
<dbReference type="GO" id="GO:0005544">
    <property type="term" value="F:calcium-dependent phospholipid binding"/>
    <property type="evidence" value="ECO:0007669"/>
    <property type="project" value="InterPro"/>
</dbReference>
<evidence type="ECO:0000259" key="2">
    <source>
        <dbReference type="Pfam" id="PF07002"/>
    </source>
</evidence>
<sequence>MLIGRGVVDQKMLRTTGQNKCFIHYEFNKYKSYYIHQNDCISTVAIIKASTLPLSIIIVGVGNADFQSMEELDGDTVKLEVNGVFAARDIVQFVPFKNFQQIENPMNAKSYLAREVLAEIPAQLVGYMKSLLDYCVLFPFNLTIADFFKIFIILRIFNEPITYRNYALFILDLNFRLAFKLRTKITYSWHNNTINYILSIVKNELIGPRPVGHD</sequence>
<keyword evidence="1" id="KW-1133">Transmembrane helix</keyword>
<reference evidence="3 4" key="1">
    <citation type="submission" date="2019-08" db="EMBL/GenBank/DDBJ databases">
        <title>The genome of the soybean aphid Biotype 1, its phylome, world population structure and adaptation to the North American continent.</title>
        <authorList>
            <person name="Giordano R."/>
            <person name="Donthu R.K."/>
            <person name="Hernandez A.G."/>
            <person name="Wright C.L."/>
            <person name="Zimin A.V."/>
        </authorList>
    </citation>
    <scope>NUCLEOTIDE SEQUENCE [LARGE SCALE GENOMIC DNA]</scope>
    <source>
        <tissue evidence="3">Whole aphids</tissue>
    </source>
</reference>
<dbReference type="PANTHER" id="PTHR10857:SF106">
    <property type="entry name" value="C2 DOMAIN-CONTAINING PROTEIN"/>
    <property type="match status" value="1"/>
</dbReference>
<organism evidence="3 4">
    <name type="scientific">Aphis glycines</name>
    <name type="common">Soybean aphid</name>
    <dbReference type="NCBI Taxonomy" id="307491"/>
    <lineage>
        <taxon>Eukaryota</taxon>
        <taxon>Metazoa</taxon>
        <taxon>Ecdysozoa</taxon>
        <taxon>Arthropoda</taxon>
        <taxon>Hexapoda</taxon>
        <taxon>Insecta</taxon>
        <taxon>Pterygota</taxon>
        <taxon>Neoptera</taxon>
        <taxon>Paraneoptera</taxon>
        <taxon>Hemiptera</taxon>
        <taxon>Sternorrhyncha</taxon>
        <taxon>Aphidomorpha</taxon>
        <taxon>Aphidoidea</taxon>
        <taxon>Aphididae</taxon>
        <taxon>Aphidini</taxon>
        <taxon>Aphis</taxon>
        <taxon>Aphis</taxon>
    </lineage>
</organism>
<feature type="domain" description="Copine C-terminal" evidence="2">
    <location>
        <begin position="43"/>
        <end position="130"/>
    </location>
</feature>
<dbReference type="Pfam" id="PF07002">
    <property type="entry name" value="Copine"/>
    <property type="match status" value="1"/>
</dbReference>